<feature type="region of interest" description="Disordered" evidence="1">
    <location>
        <begin position="1"/>
        <end position="21"/>
    </location>
</feature>
<dbReference type="AlphaFoldDB" id="A0A5D3FMI9"/>
<dbReference type="RefSeq" id="WP_148760364.1">
    <property type="nucleotide sequence ID" value="NZ_VSRQ01000003.1"/>
</dbReference>
<feature type="transmembrane region" description="Helical" evidence="2">
    <location>
        <begin position="31"/>
        <end position="51"/>
    </location>
</feature>
<dbReference type="Proteomes" id="UP000323505">
    <property type="component" value="Unassembled WGS sequence"/>
</dbReference>
<evidence type="ECO:0000313" key="4">
    <source>
        <dbReference type="Proteomes" id="UP000323505"/>
    </source>
</evidence>
<reference evidence="3 4" key="1">
    <citation type="submission" date="2019-08" db="EMBL/GenBank/DDBJ databases">
        <title>Actinomadura sp. nov. CYP1-5 isolated from mountain soil.</title>
        <authorList>
            <person name="Songsumanus A."/>
            <person name="Kuncharoen N."/>
            <person name="Kudo T."/>
            <person name="Yuki M."/>
            <person name="Igarashi Y."/>
            <person name="Tanasupawat S."/>
        </authorList>
    </citation>
    <scope>NUCLEOTIDE SEQUENCE [LARGE SCALE GENOMIC DNA]</scope>
    <source>
        <strain evidence="3 4">CYP1-5</strain>
    </source>
</reference>
<protein>
    <submittedName>
        <fullName evidence="3">Uncharacterized protein</fullName>
    </submittedName>
</protein>
<organism evidence="3 4">
    <name type="scientific">Actinomadura decatromicini</name>
    <dbReference type="NCBI Taxonomy" id="2604572"/>
    <lineage>
        <taxon>Bacteria</taxon>
        <taxon>Bacillati</taxon>
        <taxon>Actinomycetota</taxon>
        <taxon>Actinomycetes</taxon>
        <taxon>Streptosporangiales</taxon>
        <taxon>Thermomonosporaceae</taxon>
        <taxon>Actinomadura</taxon>
    </lineage>
</organism>
<dbReference type="EMBL" id="VSRQ01000003">
    <property type="protein sequence ID" value="TYK49531.1"/>
    <property type="molecule type" value="Genomic_DNA"/>
</dbReference>
<keyword evidence="2" id="KW-1133">Transmembrane helix</keyword>
<keyword evidence="2" id="KW-0812">Transmembrane</keyword>
<accession>A0A5D3FMI9</accession>
<evidence type="ECO:0000256" key="2">
    <source>
        <dbReference type="SAM" id="Phobius"/>
    </source>
</evidence>
<proteinExistence type="predicted"/>
<name>A0A5D3FMI9_9ACTN</name>
<keyword evidence="4" id="KW-1185">Reference proteome</keyword>
<sequence length="277" mass="29548">MAPPRNLRPRAHPPSTDRQSPPLWKRLKVRLFTLGGLAVASVMTLVLLPVAKDVLSDKAQRATAEPPMWASAASKEPEAGCMALRDPPGARDRAAVRLDSGVEDVARRLGGAWIGELPIDLSLRGGSGQATITGIEIRPREKARPAASAAVLCHSSAGTPPVAQLTADLDATPPVVKIGGKRYGDGSVITVAAGEQIPAHLVVSITRGYLEFDIAVRYAHRNKAAESLVVYDGDPKLKRPFRVTGPAPRYRSIFVKGSGYDEATVRKACRFLPLKGC</sequence>
<comment type="caution">
    <text evidence="3">The sequence shown here is derived from an EMBL/GenBank/DDBJ whole genome shotgun (WGS) entry which is preliminary data.</text>
</comment>
<evidence type="ECO:0000313" key="3">
    <source>
        <dbReference type="EMBL" id="TYK49531.1"/>
    </source>
</evidence>
<gene>
    <name evidence="3" type="ORF">FXF68_17470</name>
</gene>
<evidence type="ECO:0000256" key="1">
    <source>
        <dbReference type="SAM" id="MobiDB-lite"/>
    </source>
</evidence>
<keyword evidence="2" id="KW-0472">Membrane</keyword>